<dbReference type="PANTHER" id="PTHR43591:SF24">
    <property type="entry name" value="2-METHOXY-6-POLYPRENYL-1,4-BENZOQUINOL METHYLASE, MITOCHONDRIAL"/>
    <property type="match status" value="1"/>
</dbReference>
<gene>
    <name evidence="2" type="ORF">OJ997_16355</name>
</gene>
<keyword evidence="2" id="KW-0489">Methyltransferase</keyword>
<proteinExistence type="predicted"/>
<dbReference type="Pfam" id="PF08241">
    <property type="entry name" value="Methyltransf_11"/>
    <property type="match status" value="1"/>
</dbReference>
<evidence type="ECO:0000313" key="2">
    <source>
        <dbReference type="EMBL" id="MDA0181877.1"/>
    </source>
</evidence>
<comment type="caution">
    <text evidence="2">The sequence shown here is derived from an EMBL/GenBank/DDBJ whole genome shotgun (WGS) entry which is preliminary data.</text>
</comment>
<dbReference type="CDD" id="cd02440">
    <property type="entry name" value="AdoMet_MTases"/>
    <property type="match status" value="1"/>
</dbReference>
<reference evidence="2" key="1">
    <citation type="submission" date="2022-10" db="EMBL/GenBank/DDBJ databases">
        <title>The WGS of Solirubrobacter phytolaccae KCTC 29190.</title>
        <authorList>
            <person name="Jiang Z."/>
        </authorList>
    </citation>
    <scope>NUCLEOTIDE SEQUENCE</scope>
    <source>
        <strain evidence="2">KCTC 29190</strain>
    </source>
</reference>
<evidence type="ECO:0000259" key="1">
    <source>
        <dbReference type="Pfam" id="PF08241"/>
    </source>
</evidence>
<keyword evidence="2" id="KW-0808">Transferase</keyword>
<organism evidence="2 3">
    <name type="scientific">Solirubrobacter phytolaccae</name>
    <dbReference type="NCBI Taxonomy" id="1404360"/>
    <lineage>
        <taxon>Bacteria</taxon>
        <taxon>Bacillati</taxon>
        <taxon>Actinomycetota</taxon>
        <taxon>Thermoleophilia</taxon>
        <taxon>Solirubrobacterales</taxon>
        <taxon>Solirubrobacteraceae</taxon>
        <taxon>Solirubrobacter</taxon>
    </lineage>
</organism>
<feature type="domain" description="Methyltransferase type 11" evidence="1">
    <location>
        <begin position="61"/>
        <end position="153"/>
    </location>
</feature>
<name>A0A9X3SFW8_9ACTN</name>
<accession>A0A9X3SFW8</accession>
<dbReference type="RefSeq" id="WP_270026232.1">
    <property type="nucleotide sequence ID" value="NZ_JAPDDP010000027.1"/>
</dbReference>
<dbReference type="AlphaFoldDB" id="A0A9X3SFW8"/>
<dbReference type="InterPro" id="IPR013216">
    <property type="entry name" value="Methyltransf_11"/>
</dbReference>
<dbReference type="PANTHER" id="PTHR43591">
    <property type="entry name" value="METHYLTRANSFERASE"/>
    <property type="match status" value="1"/>
</dbReference>
<dbReference type="EMBL" id="JAPDDP010000027">
    <property type="protein sequence ID" value="MDA0181877.1"/>
    <property type="molecule type" value="Genomic_DNA"/>
</dbReference>
<dbReference type="Gene3D" id="3.40.50.150">
    <property type="entry name" value="Vaccinia Virus protein VP39"/>
    <property type="match status" value="1"/>
</dbReference>
<evidence type="ECO:0000313" key="3">
    <source>
        <dbReference type="Proteomes" id="UP001147653"/>
    </source>
</evidence>
<dbReference type="InterPro" id="IPR029063">
    <property type="entry name" value="SAM-dependent_MTases_sf"/>
</dbReference>
<keyword evidence="3" id="KW-1185">Reference proteome</keyword>
<dbReference type="GO" id="GO:0032259">
    <property type="term" value="P:methylation"/>
    <property type="evidence" value="ECO:0007669"/>
    <property type="project" value="UniProtKB-KW"/>
</dbReference>
<dbReference type="SUPFAM" id="SSF53335">
    <property type="entry name" value="S-adenosyl-L-methionine-dependent methyltransferases"/>
    <property type="match status" value="1"/>
</dbReference>
<dbReference type="Proteomes" id="UP001147653">
    <property type="component" value="Unassembled WGS sequence"/>
</dbReference>
<sequence>MPTATENKWPKQLPTFTAEQEAVREDFMQHWHEVLPARFGVVERFNHGWPAKTARPNERTLEYGSGLGEHLSQEPDFAREGYVASELRQEMADRIKERHPDVEVVAADCQERFPYEDHSFDRVLAIHVLEHLPNLPAAIKEAHRLLKPTGRFVAVIPCEGGLAYSLGRRLSAQRVFERRYKMPYDWFIKSEHINLPDEIRSECAVYFREARASYFPLRVPVTTVNLAIGLEFVPR</sequence>
<protein>
    <submittedName>
        <fullName evidence="2">Class I SAM-dependent methyltransferase</fullName>
    </submittedName>
</protein>
<dbReference type="GO" id="GO:0008757">
    <property type="term" value="F:S-adenosylmethionine-dependent methyltransferase activity"/>
    <property type="evidence" value="ECO:0007669"/>
    <property type="project" value="InterPro"/>
</dbReference>